<accession>A0A455SKR7</accession>
<dbReference type="PROSITE" id="PS51186">
    <property type="entry name" value="GNAT"/>
    <property type="match status" value="1"/>
</dbReference>
<dbReference type="CDD" id="cd04301">
    <property type="entry name" value="NAT_SF"/>
    <property type="match status" value="1"/>
</dbReference>
<dbReference type="GO" id="GO:0016747">
    <property type="term" value="F:acyltransferase activity, transferring groups other than amino-acyl groups"/>
    <property type="evidence" value="ECO:0007669"/>
    <property type="project" value="InterPro"/>
</dbReference>
<protein>
    <recommendedName>
        <fullName evidence="1">N-acetyltransferase domain-containing protein</fullName>
    </recommendedName>
</protein>
<dbReference type="InterPro" id="IPR000182">
    <property type="entry name" value="GNAT_dom"/>
</dbReference>
<evidence type="ECO:0000259" key="1">
    <source>
        <dbReference type="PROSITE" id="PS51186"/>
    </source>
</evidence>
<dbReference type="AlphaFoldDB" id="A0A455SKR7"/>
<evidence type="ECO:0000313" key="2">
    <source>
        <dbReference type="EMBL" id="BBH87549.1"/>
    </source>
</evidence>
<organism evidence="2">
    <name type="scientific">Thermosporothrix sp. COM3</name>
    <dbReference type="NCBI Taxonomy" id="2490863"/>
    <lineage>
        <taxon>Bacteria</taxon>
        <taxon>Bacillati</taxon>
        <taxon>Chloroflexota</taxon>
        <taxon>Ktedonobacteria</taxon>
        <taxon>Ktedonobacterales</taxon>
        <taxon>Thermosporotrichaceae</taxon>
        <taxon>Thermosporothrix</taxon>
    </lineage>
</organism>
<dbReference type="SUPFAM" id="SSF55729">
    <property type="entry name" value="Acyl-CoA N-acyltransferases (Nat)"/>
    <property type="match status" value="1"/>
</dbReference>
<name>A0A455SKR7_9CHLR</name>
<dbReference type="Pfam" id="PF13508">
    <property type="entry name" value="Acetyltransf_7"/>
    <property type="match status" value="1"/>
</dbReference>
<feature type="domain" description="N-acetyltransferase" evidence="1">
    <location>
        <begin position="22"/>
        <end position="163"/>
    </location>
</feature>
<dbReference type="InterPro" id="IPR016181">
    <property type="entry name" value="Acyl_CoA_acyltransferase"/>
</dbReference>
<sequence length="166" mass="18904">MNNVSTENASPLITQEKPEISIMLATMEHLWAAKRLADQHKNELGFINQAILRKAIEADSLLVALAGPKDESEVAGFVHFYVRRDQQITLYSIVVAQKYRHEGLGRRLFASLVCEAARREKREILLKCPAELPANLFYKQLGLEKVADEPGKHRALHVWKYRVQDA</sequence>
<gene>
    <name evidence="2" type="ORF">KTC_23000</name>
</gene>
<reference evidence="2" key="1">
    <citation type="submission" date="2018-12" db="EMBL/GenBank/DDBJ databases">
        <title>Novel natural products biosynthetic potential of the class Ktedonobacteria.</title>
        <authorList>
            <person name="Zheng Y."/>
            <person name="Saitou A."/>
            <person name="Wang C.M."/>
            <person name="Toyoda A."/>
            <person name="Minakuchi Y."/>
            <person name="Sekiguchi Y."/>
            <person name="Ueda K."/>
            <person name="Takano H."/>
            <person name="Sakai Y."/>
            <person name="Yokota A."/>
            <person name="Yabe S."/>
        </authorList>
    </citation>
    <scope>NUCLEOTIDE SEQUENCE</scope>
    <source>
        <strain evidence="2">COM3</strain>
    </source>
</reference>
<proteinExistence type="predicted"/>
<dbReference type="Gene3D" id="3.40.630.30">
    <property type="match status" value="1"/>
</dbReference>
<dbReference type="EMBL" id="AP019376">
    <property type="protein sequence ID" value="BBH87549.1"/>
    <property type="molecule type" value="Genomic_DNA"/>
</dbReference>